<gene>
    <name evidence="15" type="primary">bmr3_1</name>
    <name evidence="12" type="synonym">bmr3</name>
    <name evidence="17" type="synonym">bmr3_2</name>
    <name evidence="17" type="ORF">A4S10_01974</name>
    <name evidence="19" type="ORF">DKC2_1984</name>
    <name evidence="18" type="ORF">DSJ38_07615</name>
    <name evidence="12" type="ORF">ERS007661_00434</name>
    <name evidence="13" type="ORF">ERS007679_00004</name>
    <name evidence="10" type="ORF">ERS007681_00236</name>
    <name evidence="14" type="ORF">ERS007703_00133</name>
    <name evidence="15" type="ORF">ERS007720_00029</name>
    <name evidence="11" type="ORF">ERS094118_01744</name>
    <name evidence="16" type="ORF">J8J21_08005</name>
</gene>
<evidence type="ECO:0000256" key="2">
    <source>
        <dbReference type="ARBA" id="ARBA00007520"/>
    </source>
</evidence>
<dbReference type="SMR" id="A0A045JQG5"/>
<evidence type="ECO:0000313" key="23">
    <source>
        <dbReference type="Proteomes" id="UP000045842"/>
    </source>
</evidence>
<dbReference type="GeneID" id="45425850"/>
<dbReference type="PANTHER" id="PTHR23501">
    <property type="entry name" value="MAJOR FACILITATOR SUPERFAMILY"/>
    <property type="match status" value="1"/>
</dbReference>
<dbReference type="Proteomes" id="UP000050139">
    <property type="component" value="Unassembled WGS sequence"/>
</dbReference>
<dbReference type="AlphaFoldDB" id="A0A045JQG5"/>
<evidence type="ECO:0000313" key="15">
    <source>
        <dbReference type="EMBL" id="COV36096.1"/>
    </source>
</evidence>
<dbReference type="PATRIC" id="fig|1773.211.peg.3827"/>
<dbReference type="GO" id="GO:0022857">
    <property type="term" value="F:transmembrane transporter activity"/>
    <property type="evidence" value="ECO:0007669"/>
    <property type="project" value="InterPro"/>
</dbReference>
<protein>
    <submittedName>
        <fullName evidence="11 15">Integral membrane protein</fullName>
    </submittedName>
    <submittedName>
        <fullName evidence="16">MFS transporter</fullName>
    </submittedName>
    <submittedName>
        <fullName evidence="18">MFS-type transporter</fullName>
    </submittedName>
    <submittedName>
        <fullName evidence="17">Multidrug resistance protein 3</fullName>
    </submittedName>
</protein>
<feature type="transmembrane region" description="Helical" evidence="8">
    <location>
        <begin position="480"/>
        <end position="501"/>
    </location>
</feature>
<evidence type="ECO:0000313" key="22">
    <source>
        <dbReference type="Proteomes" id="UP000044938"/>
    </source>
</evidence>
<dbReference type="InterPro" id="IPR020846">
    <property type="entry name" value="MFS_dom"/>
</dbReference>
<reference evidence="20 21" key="1">
    <citation type="submission" date="2015-03" db="EMBL/GenBank/DDBJ databases">
        <authorList>
            <consortium name="Pathogen Informatics"/>
        </authorList>
    </citation>
    <scope>NUCLEOTIDE SEQUENCE [LARGE SCALE GENOMIC DNA]</scope>
    <source>
        <strain evidence="12 21">D00501624</strain>
        <strain evidence="13 23">G09801536</strain>
        <strain evidence="10 24">G09901357</strain>
        <strain evidence="20">K00500041</strain>
        <strain evidence="15 22">M09401471</strain>
    </source>
</reference>
<evidence type="ECO:0000313" key="20">
    <source>
        <dbReference type="Proteomes" id="UP000038802"/>
    </source>
</evidence>
<dbReference type="Proteomes" id="UP000044938">
    <property type="component" value="Unassembled WGS sequence"/>
</dbReference>
<comment type="subcellular location">
    <subcellularLocation>
        <location evidence="1">Cell membrane</location>
        <topology evidence="1">Multi-pass membrane protein</topology>
    </subcellularLocation>
</comment>
<dbReference type="Proteomes" id="UP000038802">
    <property type="component" value="Unassembled WGS sequence"/>
</dbReference>
<keyword evidence="4" id="KW-1003">Cell membrane</keyword>
<reference evidence="18 27" key="5">
    <citation type="journal article" date="2017" name="N. Engl. J. Med.">
        <title>Transmission of Extensively Drug-Resistant Tuberculosis in South Africa.</title>
        <authorList>
            <person name="Shah N.S."/>
            <person name="Auld S.C."/>
            <person name="Brust J.C."/>
            <person name="Mathema B."/>
            <person name="Ismail N."/>
            <person name="Moodley P."/>
            <person name="Mlisana K."/>
            <person name="Allana S."/>
            <person name="Campbell A."/>
            <person name="Mthiyane T."/>
            <person name="Morris N."/>
            <person name="Mpangase P."/>
            <person name="van der Meulen H."/>
            <person name="Omar S.V."/>
            <person name="Brown T.S."/>
            <person name="Narechania A."/>
            <person name="Shaskina E."/>
            <person name="Kapwata T."/>
            <person name="Kreiswirth B."/>
            <person name="Gandhi N.R."/>
        </authorList>
    </citation>
    <scope>NUCLEOTIDE SEQUENCE [LARGE SCALE GENOMIC DNA]</scope>
    <source>
        <strain evidence="18 27">32301_S10</strain>
    </source>
</reference>
<evidence type="ECO:0000256" key="6">
    <source>
        <dbReference type="ARBA" id="ARBA00022989"/>
    </source>
</evidence>
<dbReference type="GO" id="GO:0005886">
    <property type="term" value="C:plasma membrane"/>
    <property type="evidence" value="ECO:0007669"/>
    <property type="project" value="UniProtKB-SubCell"/>
</dbReference>
<evidence type="ECO:0000256" key="3">
    <source>
        <dbReference type="ARBA" id="ARBA00022448"/>
    </source>
</evidence>
<evidence type="ECO:0000313" key="16">
    <source>
        <dbReference type="EMBL" id="MBP0683066.1"/>
    </source>
</evidence>
<dbReference type="STRING" id="115862.BBG46_09885"/>
<dbReference type="Proteomes" id="UP000189452">
    <property type="component" value="Chromosome"/>
</dbReference>
<dbReference type="InterPro" id="IPR001958">
    <property type="entry name" value="Tet-R_TetA/multi-R_MdtG-like"/>
</dbReference>
<evidence type="ECO:0000313" key="13">
    <source>
        <dbReference type="EMBL" id="COU61284.1"/>
    </source>
</evidence>
<evidence type="ECO:0000313" key="21">
    <source>
        <dbReference type="Proteomes" id="UP000039217"/>
    </source>
</evidence>
<keyword evidence="7 8" id="KW-0472">Membrane</keyword>
<reference evidence="18" key="7">
    <citation type="submission" date="2018-07" db="EMBL/GenBank/DDBJ databases">
        <authorList>
            <person name="Shah S."/>
            <person name="Brown T."/>
            <person name="Auld S."/>
            <person name="Bratton K."/>
            <person name="Narechania A."/>
            <person name="Mathema B."/>
            <person name="Gandhi N."/>
        </authorList>
    </citation>
    <scope>NUCLEOTIDE SEQUENCE</scope>
    <source>
        <strain evidence="18">32301_S10</strain>
    </source>
</reference>
<reference evidence="19 28" key="8">
    <citation type="submission" date="2018-08" db="EMBL/GenBank/DDBJ databases">
        <authorList>
            <person name="Fokvardsen B D."/>
            <person name="Norman A."/>
        </authorList>
    </citation>
    <scope>NUCLEOTIDE SEQUENCE [LARGE SCALE GENOMIC DNA]</scope>
    <source>
        <strain evidence="19 28">DKC2</strain>
    </source>
</reference>
<evidence type="ECO:0000313" key="25">
    <source>
        <dbReference type="Proteomes" id="UP000050139"/>
    </source>
</evidence>
<dbReference type="EMBL" id="COPH01000011">
    <property type="protein sequence ID" value="CLW02446.1"/>
    <property type="molecule type" value="Genomic_DNA"/>
</dbReference>
<reference evidence="17 26" key="6">
    <citation type="submission" date="2017-02" db="EMBL/GenBank/DDBJ databases">
        <title>Protein polymorphisms may explain contrasting epidemiological fitness of two variants of a multidrug-resistant Mycobacterium tuberculosis strain.</title>
        <authorList>
            <person name="Bigi M.M."/>
            <person name="Lopez B."/>
            <person name="Blanco F.C."/>
            <person name="Sasiain M.C."/>
            <person name="De La Barrera S."/>
            <person name="Ritacco V."/>
            <person name="Bigi F."/>
            <person name="Soria M.A."/>
        </authorList>
    </citation>
    <scope>NUCLEOTIDE SEQUENCE [LARGE SCALE GENOMIC DNA]</scope>
    <source>
        <strain evidence="17 26">6548</strain>
    </source>
</reference>
<dbReference type="FunFam" id="1.20.1720.10:FF:000004">
    <property type="entry name" value="EmrB/QacA family drug resistance transporter"/>
    <property type="match status" value="1"/>
</dbReference>
<dbReference type="EMBL" id="CQQC01000085">
    <property type="protein sequence ID" value="CNU29788.1"/>
    <property type="molecule type" value="Genomic_DNA"/>
</dbReference>
<dbReference type="InterPro" id="IPR036259">
    <property type="entry name" value="MFS_trans_sf"/>
</dbReference>
<dbReference type="OMA" id="HLTWRWA"/>
<reference evidence="16 29" key="9">
    <citation type="submission" date="2021-03" db="EMBL/GenBank/DDBJ databases">
        <title>Whole Genome Sequencing of Mycobacterium tuberculosis clinical isolates from Arunachal Pradesh, India.</title>
        <authorList>
            <person name="Singh S."/>
            <person name="Mudliar S.R."/>
            <person name="Kulsum U."/>
            <person name="Rufai S.B."/>
            <person name="Singh P.K."/>
            <person name="Umpo M."/>
            <person name="Nyori M."/>
        </authorList>
    </citation>
    <scope>NUCLEOTIDE SEQUENCE [LARGE SCALE GENOMIC DNA]</scope>
    <source>
        <strain evidence="16 29">OMICS/BPL/0142/20/SP</strain>
    </source>
</reference>
<evidence type="ECO:0000313" key="17">
    <source>
        <dbReference type="EMBL" id="OMH59803.1"/>
    </source>
</evidence>
<sequence length="687" mass="72354">MAGPTAPTTAPTAIRAGGPLLSPVRRNIIFTALVFGVLVAATGQTIVVPALPTIVAELGSTVDQSWAVTSYLLGGTVVVVVAGKLGDLLGRNRVLLGSVVVFVVGSVLCGLSQTMTMLAISRALQGVGAGAISVTAYALAAEVVPLRDRGRYQGVLGAVFGVNTVTGPLLGGWLTDYLSWRWAFWINVPVSIAVLTVAATAVPALARPPKPVIDYLGILVIAVATTALIMATSWGGTTYAWGSATIVGLLIGAAVALGFFVWLEGRAAAAILPPRLFGSPVFAVCCVLSFVVGFAMLGALTFVPIYLGYVDGASATASGLRTLPMVIGLLIASTGTGVLVGRTGRYKIFPVAGMALMAVAFLLMSQMDEWTPPLLQSLYLVVLGAGIGLSMQVLVLIVQNTSSFEDLGVATSGVTFFRVVGASFGTATFGALFVNFLDRRLGSALTSGAVPVPAVPSPAVLHQLPQSMAAPIVRAYAESLTQVFLCAVSVTVVGFILALLLREVPLTDIHDDADDLGDGFGVPRAESPEDVLEIAVRRMLPNGVRLRDIATQPGCGLGVAELWALLRIYQYQRLFEAVRLTDIGRHLHVPYQVFEPVFDRLVQTGYAARDGDILTLTPSGHRQVDSLAVLIRQWLLDHLAVAPGLKRQPDHQFEAALQHVTDAVLVQRDWYEDLGDLSESRQLAATT</sequence>
<accession>A0A045JQG5</accession>
<dbReference type="SUPFAM" id="SSF46785">
    <property type="entry name" value="Winged helix' DNA-binding domain"/>
    <property type="match status" value="1"/>
</dbReference>
<dbReference type="InterPro" id="IPR005829">
    <property type="entry name" value="Sugar_transporter_CS"/>
</dbReference>
<keyword evidence="3" id="KW-0813">Transport</keyword>
<feature type="transmembrane region" description="Helical" evidence="8">
    <location>
        <begin position="94"/>
        <end position="113"/>
    </location>
</feature>
<dbReference type="InterPro" id="IPR011701">
    <property type="entry name" value="MFS"/>
</dbReference>
<evidence type="ECO:0000313" key="26">
    <source>
        <dbReference type="Proteomes" id="UP000189452"/>
    </source>
</evidence>
<evidence type="ECO:0000256" key="8">
    <source>
        <dbReference type="SAM" id="Phobius"/>
    </source>
</evidence>
<evidence type="ECO:0000259" key="9">
    <source>
        <dbReference type="PROSITE" id="PS50850"/>
    </source>
</evidence>
<evidence type="ECO:0000313" key="19">
    <source>
        <dbReference type="EMBL" id="VCU50145.1"/>
    </source>
</evidence>
<evidence type="ECO:0000313" key="14">
    <source>
        <dbReference type="EMBL" id="COU94951.1"/>
    </source>
</evidence>
<evidence type="ECO:0000313" key="10">
    <source>
        <dbReference type="EMBL" id="CFE35176.1"/>
    </source>
</evidence>
<evidence type="ECO:0000313" key="12">
    <source>
        <dbReference type="EMBL" id="CNU29788.1"/>
    </source>
</evidence>
<evidence type="ECO:0000313" key="27">
    <source>
        <dbReference type="Proteomes" id="UP000256381"/>
    </source>
</evidence>
<feature type="transmembrane region" description="Helical" evidence="8">
    <location>
        <begin position="152"/>
        <end position="170"/>
    </location>
</feature>
<feature type="transmembrane region" description="Helical" evidence="8">
    <location>
        <begin position="119"/>
        <end position="140"/>
    </location>
</feature>
<dbReference type="Proteomes" id="UP000300237">
    <property type="component" value="Chromosome"/>
</dbReference>
<evidence type="ECO:0000256" key="7">
    <source>
        <dbReference type="ARBA" id="ARBA00023136"/>
    </source>
</evidence>
<feature type="transmembrane region" description="Helical" evidence="8">
    <location>
        <begin position="64"/>
        <end position="82"/>
    </location>
</feature>
<evidence type="ECO:0000313" key="11">
    <source>
        <dbReference type="EMBL" id="CLW02446.1"/>
    </source>
</evidence>
<dbReference type="PROSITE" id="PS00217">
    <property type="entry name" value="SUGAR_TRANSPORT_2"/>
    <property type="match status" value="1"/>
</dbReference>
<dbReference type="EMBL" id="LWDQ01000001">
    <property type="protein sequence ID" value="OMH59803.1"/>
    <property type="molecule type" value="Genomic_DNA"/>
</dbReference>
<reference evidence="11 25" key="2">
    <citation type="submission" date="2015-03" db="EMBL/GenBank/DDBJ databases">
        <authorList>
            <consortium name="Pathogen Informatics"/>
            <person name="Murphy D."/>
        </authorList>
    </citation>
    <scope>NUCLEOTIDE SEQUENCE [LARGE SCALE GENOMIC DNA]</scope>
    <source>
        <strain evidence="11 25">0268S</strain>
    </source>
</reference>
<reference evidence="17 26" key="4">
    <citation type="submission" date="2016-04" db="EMBL/GenBank/DDBJ databases">
        <authorList>
            <person name="Bigi M."/>
            <person name="Bigi F."/>
            <person name="Soria M.A."/>
        </authorList>
    </citation>
    <scope>NUCLEOTIDE SEQUENCE [LARGE SCALE GENOMIC DNA]</scope>
    <source>
        <strain evidence="17 26">6548</strain>
    </source>
</reference>
<dbReference type="EMBL" id="CSAD01000001">
    <property type="protein sequence ID" value="COU61284.1"/>
    <property type="molecule type" value="Genomic_DNA"/>
</dbReference>
<dbReference type="Proteomes" id="UP000671119">
    <property type="component" value="Unassembled WGS sequence"/>
</dbReference>
<feature type="transmembrane region" description="Helical" evidence="8">
    <location>
        <begin position="28"/>
        <end position="52"/>
    </location>
</feature>
<dbReference type="Proteomes" id="UP000048289">
    <property type="component" value="Unassembled WGS sequence"/>
</dbReference>
<dbReference type="CDD" id="cd17502">
    <property type="entry name" value="MFS_Azr1_MDR_like"/>
    <property type="match status" value="1"/>
</dbReference>
<feature type="transmembrane region" description="Helical" evidence="8">
    <location>
        <begin position="240"/>
        <end position="263"/>
    </location>
</feature>
<feature type="domain" description="Major facilitator superfamily (MFS) profile" evidence="9">
    <location>
        <begin position="29"/>
        <end position="506"/>
    </location>
</feature>
<dbReference type="PRINTS" id="PR01035">
    <property type="entry name" value="TCRTETA"/>
</dbReference>
<comment type="similarity">
    <text evidence="2">Belongs to the major facilitator superfamily. TCR/Tet family.</text>
</comment>
<keyword evidence="5 8" id="KW-0812">Transmembrane</keyword>
<evidence type="ECO:0000313" key="29">
    <source>
        <dbReference type="Proteomes" id="UP000671119"/>
    </source>
</evidence>
<proteinExistence type="inferred from homology"/>
<organism evidence="15 22">
    <name type="scientific">Mycobacterium tuberculosis</name>
    <dbReference type="NCBI Taxonomy" id="1773"/>
    <lineage>
        <taxon>Bacteria</taxon>
        <taxon>Bacillati</taxon>
        <taxon>Actinomycetota</taxon>
        <taxon>Actinomycetes</taxon>
        <taxon>Mycobacteriales</taxon>
        <taxon>Mycobacteriaceae</taxon>
        <taxon>Mycobacterium</taxon>
        <taxon>Mycobacterium tuberculosis complex</taxon>
    </lineage>
</organism>
<dbReference type="PANTHER" id="PTHR23501:SF197">
    <property type="entry name" value="COMD"/>
    <property type="match status" value="1"/>
</dbReference>
<feature type="transmembrane region" description="Helical" evidence="8">
    <location>
        <begin position="182"/>
        <end position="205"/>
    </location>
</feature>
<dbReference type="EMBL" id="CSAJ01000001">
    <property type="protein sequence ID" value="COV36096.1"/>
    <property type="molecule type" value="Genomic_DNA"/>
</dbReference>
<name>A0A045JQG5_MYCTX</name>
<evidence type="ECO:0000313" key="24">
    <source>
        <dbReference type="Proteomes" id="UP000048289"/>
    </source>
</evidence>
<evidence type="ECO:0000256" key="4">
    <source>
        <dbReference type="ARBA" id="ARBA00022475"/>
    </source>
</evidence>
<feature type="transmembrane region" description="Helical" evidence="8">
    <location>
        <begin position="419"/>
        <end position="437"/>
    </location>
</feature>
<evidence type="ECO:0000313" key="18">
    <source>
        <dbReference type="EMBL" id="REQ53692.1"/>
    </source>
</evidence>
<dbReference type="EMBL" id="QTBD01000120">
    <property type="protein sequence ID" value="REQ53692.1"/>
    <property type="molecule type" value="Genomic_DNA"/>
</dbReference>
<dbReference type="Gene3D" id="1.20.1250.20">
    <property type="entry name" value="MFS general substrate transporter like domains"/>
    <property type="match status" value="1"/>
</dbReference>
<dbReference type="EMBL" id="CSAE01000007">
    <property type="protein sequence ID" value="COU94951.1"/>
    <property type="molecule type" value="Genomic_DNA"/>
</dbReference>
<dbReference type="Proteomes" id="UP000039217">
    <property type="component" value="Unassembled WGS sequence"/>
</dbReference>
<dbReference type="EMBL" id="LR027516">
    <property type="protein sequence ID" value="VCU50145.1"/>
    <property type="molecule type" value="Genomic_DNA"/>
</dbReference>
<dbReference type="EMBL" id="JAGIZI010000009">
    <property type="protein sequence ID" value="MBP0683066.1"/>
    <property type="molecule type" value="Genomic_DNA"/>
</dbReference>
<dbReference type="PROSITE" id="PS50850">
    <property type="entry name" value="MFS"/>
    <property type="match status" value="1"/>
</dbReference>
<reference evidence="14" key="3">
    <citation type="submission" date="2015-03" db="EMBL/GenBank/DDBJ databases">
        <authorList>
            <person name="Murphy D."/>
        </authorList>
    </citation>
    <scope>NUCLEOTIDE SEQUENCE [LARGE SCALE GENOMIC DNA]</scope>
    <source>
        <strain evidence="14">K00500041</strain>
    </source>
</reference>
<keyword evidence="6 8" id="KW-1133">Transmembrane helix</keyword>
<dbReference type="Proteomes" id="UP000256381">
    <property type="component" value="Unassembled WGS sequence"/>
</dbReference>
<dbReference type="Pfam" id="PF07690">
    <property type="entry name" value="MFS_1"/>
    <property type="match status" value="1"/>
</dbReference>
<feature type="transmembrane region" description="Helical" evidence="8">
    <location>
        <begin position="275"/>
        <end position="303"/>
    </location>
</feature>
<dbReference type="EMBL" id="CFOE01000015">
    <property type="protein sequence ID" value="CFE35176.1"/>
    <property type="molecule type" value="Genomic_DNA"/>
</dbReference>
<dbReference type="InterPro" id="IPR036390">
    <property type="entry name" value="WH_DNA-bd_sf"/>
</dbReference>
<feature type="transmembrane region" description="Helical" evidence="8">
    <location>
        <begin position="377"/>
        <end position="398"/>
    </location>
</feature>
<feature type="transmembrane region" description="Helical" evidence="8">
    <location>
        <begin position="348"/>
        <end position="365"/>
    </location>
</feature>
<feature type="transmembrane region" description="Helical" evidence="8">
    <location>
        <begin position="323"/>
        <end position="341"/>
    </location>
</feature>
<dbReference type="Proteomes" id="UP000045842">
    <property type="component" value="Unassembled WGS sequence"/>
</dbReference>
<dbReference type="Gene3D" id="1.20.1720.10">
    <property type="entry name" value="Multidrug resistance protein D"/>
    <property type="match status" value="1"/>
</dbReference>
<evidence type="ECO:0000256" key="1">
    <source>
        <dbReference type="ARBA" id="ARBA00004651"/>
    </source>
</evidence>
<feature type="transmembrane region" description="Helical" evidence="8">
    <location>
        <begin position="212"/>
        <end position="234"/>
    </location>
</feature>
<dbReference type="RefSeq" id="WP_003899060.1">
    <property type="nucleotide sequence ID" value="NZ_AP018033.1"/>
</dbReference>
<evidence type="ECO:0000256" key="5">
    <source>
        <dbReference type="ARBA" id="ARBA00022692"/>
    </source>
</evidence>
<dbReference type="SUPFAM" id="SSF103473">
    <property type="entry name" value="MFS general substrate transporter"/>
    <property type="match status" value="1"/>
</dbReference>
<evidence type="ECO:0000313" key="28">
    <source>
        <dbReference type="Proteomes" id="UP000300237"/>
    </source>
</evidence>